<dbReference type="EMBL" id="JACTNZ010000010">
    <property type="protein sequence ID" value="KAG5528433.1"/>
    <property type="molecule type" value="Genomic_DNA"/>
</dbReference>
<comment type="caution">
    <text evidence="2">The sequence shown here is derived from an EMBL/GenBank/DDBJ whole genome shotgun (WGS) entry which is preliminary data.</text>
</comment>
<protein>
    <recommendedName>
        <fullName evidence="4">OTU domain-containing protein</fullName>
    </recommendedName>
</protein>
<dbReference type="AlphaFoldDB" id="A0AAV6ILM4"/>
<dbReference type="Proteomes" id="UP000823749">
    <property type="component" value="Chromosome 10"/>
</dbReference>
<keyword evidence="3" id="KW-1185">Reference proteome</keyword>
<feature type="compositionally biased region" description="Basic and acidic residues" evidence="1">
    <location>
        <begin position="89"/>
        <end position="98"/>
    </location>
</feature>
<organism evidence="2 3">
    <name type="scientific">Rhododendron griersonianum</name>
    <dbReference type="NCBI Taxonomy" id="479676"/>
    <lineage>
        <taxon>Eukaryota</taxon>
        <taxon>Viridiplantae</taxon>
        <taxon>Streptophyta</taxon>
        <taxon>Embryophyta</taxon>
        <taxon>Tracheophyta</taxon>
        <taxon>Spermatophyta</taxon>
        <taxon>Magnoliopsida</taxon>
        <taxon>eudicotyledons</taxon>
        <taxon>Gunneridae</taxon>
        <taxon>Pentapetalae</taxon>
        <taxon>asterids</taxon>
        <taxon>Ericales</taxon>
        <taxon>Ericaceae</taxon>
        <taxon>Ericoideae</taxon>
        <taxon>Rhodoreae</taxon>
        <taxon>Rhododendron</taxon>
    </lineage>
</organism>
<feature type="region of interest" description="Disordered" evidence="1">
    <location>
        <begin position="172"/>
        <end position="194"/>
    </location>
</feature>
<dbReference type="CDD" id="cd22744">
    <property type="entry name" value="OTU"/>
    <property type="match status" value="1"/>
</dbReference>
<accession>A0AAV6ILM4</accession>
<sequence length="407" mass="45470">MEEVVLLPPQVDGSLGETVKVDFEIFYNRFMNESHAGQIHLASKLKEVFHSECTTLLEPKQKVKTRGRPSTKEKNAKKVKNATKVRNSTRRDPSEFEHVLASFENGNPNAVKKTPRRNPKAQLVAPQASLQSVEDVNDKPRCNPKVQAVAPQASLQSAKGVKGKLQCNPIAQPVQPEASLQSSEGKSRRNSRAKAKVAHASTYDFINQFPEVIRPYIESVKDVESDGNCGFRAISAFMKEDCGSEHGWKEVRKYLLQELDTNFSLYEKVAATTRRAWELHFILNCSESPAPKGKWMTMPDMGHLIASTYNCVLVHLSKNQSLTFLPLRSKLLPSMRRKVIAIGFVDGGHFVQVFLKNGSPMPPIACNWTIFRDPVAKNWGVPYAAAIKKFNEIIGNDVATKEVIDVD</sequence>
<dbReference type="Gene3D" id="3.90.70.80">
    <property type="match status" value="1"/>
</dbReference>
<evidence type="ECO:0000313" key="3">
    <source>
        <dbReference type="Proteomes" id="UP000823749"/>
    </source>
</evidence>
<name>A0AAV6ILM4_9ERIC</name>
<evidence type="ECO:0000256" key="1">
    <source>
        <dbReference type="SAM" id="MobiDB-lite"/>
    </source>
</evidence>
<evidence type="ECO:0008006" key="4">
    <source>
        <dbReference type="Google" id="ProtNLM"/>
    </source>
</evidence>
<evidence type="ECO:0000313" key="2">
    <source>
        <dbReference type="EMBL" id="KAG5528433.1"/>
    </source>
</evidence>
<feature type="region of interest" description="Disordered" evidence="1">
    <location>
        <begin position="64"/>
        <end position="141"/>
    </location>
</feature>
<reference evidence="2" key="1">
    <citation type="submission" date="2020-08" db="EMBL/GenBank/DDBJ databases">
        <title>Plant Genome Project.</title>
        <authorList>
            <person name="Zhang R.-G."/>
        </authorList>
    </citation>
    <scope>NUCLEOTIDE SEQUENCE</scope>
    <source>
        <strain evidence="2">WSP0</strain>
        <tissue evidence="2">Leaf</tissue>
    </source>
</reference>
<gene>
    <name evidence="2" type="ORF">RHGRI_029195</name>
</gene>
<proteinExistence type="predicted"/>